<feature type="transmembrane region" description="Helical" evidence="2">
    <location>
        <begin position="167"/>
        <end position="189"/>
    </location>
</feature>
<keyword evidence="2" id="KW-1133">Transmembrane helix</keyword>
<evidence type="ECO:0000256" key="2">
    <source>
        <dbReference type="SAM" id="Phobius"/>
    </source>
</evidence>
<comment type="caution">
    <text evidence="3">The sequence shown here is derived from an EMBL/GenBank/DDBJ whole genome shotgun (WGS) entry which is preliminary data.</text>
</comment>
<dbReference type="Proteomes" id="UP001151760">
    <property type="component" value="Unassembled WGS sequence"/>
</dbReference>
<sequence>MRTRWFNIEGVEELKRIVRIKGEKKEALHTTLGRTGQCIIYRFSLTGVRLLVHDDVKIQDLMINPQRIIHEESSIYQVGLMAMVQMGGRFGKPGGGRETRGGGDGLEWPGGQLSMVGCSTRVELWKTHLVMMKDEHRMRIYPFFMYWGLSVIPRMIVNILGSLVQKVILAFSLVIMLIHALTETLLISFDFKTMIEFNYKSRTYGSVKSGKRLEAYSLKEWKHVICFNKGWSDESSFMKETFLQEYVRIPKNLHPFSLAMNSRMTNETIVTAPVNVTGALVTNTEVQPSNAQAVEAWKHSEFLCHNYVLNGLVDSLYNVYCKTTTTKELWESLERKYKNKDAGTKKFMVARFLDYKMDDSKNVITQVQDLQVLLHDIHAKGMTMSETFQVAAIIEKLPPSWNYEIKVPRDFGHRAANCKMPKRVTLRLANIVNDNVNMIAMVSDVVAMISKVNLGEGDVILKMTSKKELKLTNSDKIVLSKNQMYVGKGYALNGFGGVLKFGRESLLILLSISEYSFGVLSNSGKMSTLVFVDPEISTQADGAQSSRVPVPLPKDSYKAIRQAYLLGTDTKSEPFEELVETKTPESPLHYHPLTHTTPALVPSFRRTAHMAVRVPHAMSSSLYAIIVEVASMSNLVFCKRFRSSYDSSPSQTLLFWKRYRGTSEPILDTDSKGDELGDEEVEESSDSGSESEDAKDKGPAAGDEDHTTGDEGLTSGDEGPSMRVKSLGLGRDEAVPEGLQQIAPVVETIVGEPLGLGYEALICREIASREGQVPSVFEVGQGSGSVLEPEGPERVLAFRQPTLTIWIDLEDGRTYINVPVYPPPALPVQSPPSPECSSGSLPNSPAPSILGAQVKMQGGLIHDHLVQLGELSPMLFERSLEHEQERTAMTFGALWRLMHALEAWAGHVDTQMANMSRAGHDDHRLVHDMLVQQAALQHKLQEMI</sequence>
<dbReference type="Pfam" id="PF14223">
    <property type="entry name" value="Retrotran_gag_2"/>
    <property type="match status" value="1"/>
</dbReference>
<keyword evidence="2" id="KW-0472">Membrane</keyword>
<proteinExistence type="predicted"/>
<evidence type="ECO:0000313" key="4">
    <source>
        <dbReference type="Proteomes" id="UP001151760"/>
    </source>
</evidence>
<reference evidence="3" key="2">
    <citation type="submission" date="2022-01" db="EMBL/GenBank/DDBJ databases">
        <authorList>
            <person name="Yamashiro T."/>
            <person name="Shiraishi A."/>
            <person name="Satake H."/>
            <person name="Nakayama K."/>
        </authorList>
    </citation>
    <scope>NUCLEOTIDE SEQUENCE</scope>
</reference>
<name>A0ABQ4ZWN7_9ASTR</name>
<feature type="region of interest" description="Disordered" evidence="1">
    <location>
        <begin position="666"/>
        <end position="725"/>
    </location>
</feature>
<feature type="compositionally biased region" description="Acidic residues" evidence="1">
    <location>
        <begin position="676"/>
        <end position="691"/>
    </location>
</feature>
<feature type="compositionally biased region" description="Basic and acidic residues" evidence="1">
    <location>
        <begin position="692"/>
        <end position="709"/>
    </location>
</feature>
<evidence type="ECO:0000256" key="1">
    <source>
        <dbReference type="SAM" id="MobiDB-lite"/>
    </source>
</evidence>
<feature type="transmembrane region" description="Helical" evidence="2">
    <location>
        <begin position="140"/>
        <end position="161"/>
    </location>
</feature>
<dbReference type="PANTHER" id="PTHR47592">
    <property type="entry name" value="PBF68 PROTEIN"/>
    <property type="match status" value="1"/>
</dbReference>
<protein>
    <submittedName>
        <fullName evidence="3">Uncharacterized protein</fullName>
    </submittedName>
</protein>
<reference evidence="3" key="1">
    <citation type="journal article" date="2022" name="Int. J. Mol. Sci.">
        <title>Draft Genome of Tanacetum Coccineum: Genomic Comparison of Closely Related Tanacetum-Family Plants.</title>
        <authorList>
            <person name="Yamashiro T."/>
            <person name="Shiraishi A."/>
            <person name="Nakayama K."/>
            <person name="Satake H."/>
        </authorList>
    </citation>
    <scope>NUCLEOTIDE SEQUENCE</scope>
</reference>
<keyword evidence="2" id="KW-0812">Transmembrane</keyword>
<evidence type="ECO:0000313" key="3">
    <source>
        <dbReference type="EMBL" id="GJS94704.1"/>
    </source>
</evidence>
<accession>A0ABQ4ZWN7</accession>
<dbReference type="EMBL" id="BQNB010011752">
    <property type="protein sequence ID" value="GJS94704.1"/>
    <property type="molecule type" value="Genomic_DNA"/>
</dbReference>
<gene>
    <name evidence="3" type="ORF">Tco_0801672</name>
</gene>
<organism evidence="3 4">
    <name type="scientific">Tanacetum coccineum</name>
    <dbReference type="NCBI Taxonomy" id="301880"/>
    <lineage>
        <taxon>Eukaryota</taxon>
        <taxon>Viridiplantae</taxon>
        <taxon>Streptophyta</taxon>
        <taxon>Embryophyta</taxon>
        <taxon>Tracheophyta</taxon>
        <taxon>Spermatophyta</taxon>
        <taxon>Magnoliopsida</taxon>
        <taxon>eudicotyledons</taxon>
        <taxon>Gunneridae</taxon>
        <taxon>Pentapetalae</taxon>
        <taxon>asterids</taxon>
        <taxon>campanulids</taxon>
        <taxon>Asterales</taxon>
        <taxon>Asteraceae</taxon>
        <taxon>Asteroideae</taxon>
        <taxon>Anthemideae</taxon>
        <taxon>Anthemidinae</taxon>
        <taxon>Tanacetum</taxon>
    </lineage>
</organism>
<keyword evidence="4" id="KW-1185">Reference proteome</keyword>
<dbReference type="PANTHER" id="PTHR47592:SF27">
    <property type="entry name" value="OS08G0421700 PROTEIN"/>
    <property type="match status" value="1"/>
</dbReference>